<sequence length="860" mass="92930">MSHSPTSNAIHSALGNLFFQTACSTQDFILVAALHSVSRRHPGRIEKHDGYYGMAVINVFTMVSTIFAPCLTNCIKSKWISLIGVLCSTLYFITFQFLERWIFFVACAVFGIGLAIYNVGFEGFLLEISTIKSLDRNHSITSIITCLAIFLSGIIYILITVMYNEEGIDTEYRSYSDLEITHFYEVFTIVCIISMCVFVLLPNDEIEGNIASLDVPHKTLKGQIGAMLKMLVEKKILILVPFFVYSSLFDTLWVTIIPTTLHYTDSLSEYIYITAYFSMCFAIGSFTAAFMTLKLSERFNDFAMRPLMVFSSIVQLIIYILIVLMIPKNSSIEPTDEPSLLIQPSLIHLLVLASLFGIADTANNTTRTIVCARLIPDRKHQVFGASRFYSSLAVSSVFFASPHLNIYAYAGILTGFLCLAIASFLFTSRRVKRYEKTVNQARHLGKIANDKCLYHSQAEHVLTSGPEEMIRILGGENIYFIWSTSDVNEEELARNAMKAFYEEIKYYNYNRPQLQLRAAHFTNLVWKSVEKMGVGLYMGSYTNHHGACNVVANKERPATGYMVVVHESPAGNIMTSEALKGVGYGAVCISTLAVLSLAVTVPMMQSNLRSMRDNTLDRVRLCKTRTQSIWSDVSSLPILPHNRTARSLSVDTLGPFRPDCCIPSPAGAPGAPGRHGTKGRDGAPGRPGNPGRPIGKPCEPLTPPPCQPCPAGQPGSPGAPGPAGNDGRPGSPGPKGSDGHPGENGSRGSNGNAGHPGNDGRPGAPGKSAQGGRPIPGPPGQPGHPGSKGPAGSAGRPGNDGRPGQNGSRGQPGQSGAPGNDGQNGQPGQDGNSGGSGEKGICPKYCALDGGIFFEDGTRR</sequence>
<feature type="compositionally biased region" description="Low complexity" evidence="7">
    <location>
        <begin position="684"/>
        <end position="699"/>
    </location>
</feature>
<evidence type="ECO:0000313" key="10">
    <source>
        <dbReference type="Proteomes" id="UP000005239"/>
    </source>
</evidence>
<gene>
    <name evidence="9" type="primary">WBGene00093768</name>
</gene>
<feature type="transmembrane region" description="Helical" evidence="8">
    <location>
        <begin position="382"/>
        <end position="400"/>
    </location>
</feature>
<keyword evidence="4" id="KW-0677">Repeat</keyword>
<evidence type="ECO:0000256" key="7">
    <source>
        <dbReference type="SAM" id="MobiDB-lite"/>
    </source>
</evidence>
<accession>A0A8R1U689</accession>
<dbReference type="InterPro" id="IPR010291">
    <property type="entry name" value="Ion_channel_UNC-93"/>
</dbReference>
<feature type="transmembrane region" description="Helical" evidence="8">
    <location>
        <begin position="79"/>
        <end position="95"/>
    </location>
</feature>
<dbReference type="Gene3D" id="3.40.33.10">
    <property type="entry name" value="CAP"/>
    <property type="match status" value="1"/>
</dbReference>
<dbReference type="Proteomes" id="UP000005239">
    <property type="component" value="Unassembled WGS sequence"/>
</dbReference>
<feature type="transmembrane region" description="Helical" evidence="8">
    <location>
        <begin position="140"/>
        <end position="163"/>
    </location>
</feature>
<evidence type="ECO:0000256" key="4">
    <source>
        <dbReference type="ARBA" id="ARBA00022737"/>
    </source>
</evidence>
<dbReference type="SUPFAM" id="SSF55797">
    <property type="entry name" value="PR-1-like"/>
    <property type="match status" value="1"/>
</dbReference>
<evidence type="ECO:0000256" key="1">
    <source>
        <dbReference type="ARBA" id="ARBA00004141"/>
    </source>
</evidence>
<feature type="transmembrane region" description="Helical" evidence="8">
    <location>
        <begin position="51"/>
        <end position="72"/>
    </location>
</feature>
<evidence type="ECO:0000256" key="2">
    <source>
        <dbReference type="ARBA" id="ARBA00009172"/>
    </source>
</evidence>
<feature type="transmembrane region" description="Helical" evidence="8">
    <location>
        <begin position="236"/>
        <end position="258"/>
    </location>
</feature>
<dbReference type="InterPro" id="IPR014044">
    <property type="entry name" value="CAP_dom"/>
</dbReference>
<dbReference type="InterPro" id="IPR051617">
    <property type="entry name" value="UNC-93-like_regulator"/>
</dbReference>
<dbReference type="Pfam" id="PF00188">
    <property type="entry name" value="CAP"/>
    <property type="match status" value="1"/>
</dbReference>
<dbReference type="SMART" id="SM01088">
    <property type="entry name" value="Col_cuticle_N"/>
    <property type="match status" value="1"/>
</dbReference>
<evidence type="ECO:0000256" key="8">
    <source>
        <dbReference type="SAM" id="Phobius"/>
    </source>
</evidence>
<feature type="compositionally biased region" description="Low complexity" evidence="7">
    <location>
        <begin position="709"/>
        <end position="729"/>
    </location>
</feature>
<feature type="transmembrane region" description="Helical" evidence="8">
    <location>
        <begin position="101"/>
        <end position="119"/>
    </location>
</feature>
<reference evidence="10" key="1">
    <citation type="journal article" date="2008" name="Nat. Genet.">
        <title>The Pristionchus pacificus genome provides a unique perspective on nematode lifestyle and parasitism.</title>
        <authorList>
            <person name="Dieterich C."/>
            <person name="Clifton S.W."/>
            <person name="Schuster L.N."/>
            <person name="Chinwalla A."/>
            <person name="Delehaunty K."/>
            <person name="Dinkelacker I."/>
            <person name="Fulton L."/>
            <person name="Fulton R."/>
            <person name="Godfrey J."/>
            <person name="Minx P."/>
            <person name="Mitreva M."/>
            <person name="Roeseler W."/>
            <person name="Tian H."/>
            <person name="Witte H."/>
            <person name="Yang S.P."/>
            <person name="Wilson R.K."/>
            <person name="Sommer R.J."/>
        </authorList>
    </citation>
    <scope>NUCLEOTIDE SEQUENCE [LARGE SCALE GENOMIC DNA]</scope>
    <source>
        <strain evidence="10">PS312</strain>
    </source>
</reference>
<dbReference type="Pfam" id="PF01391">
    <property type="entry name" value="Collagen"/>
    <property type="match status" value="2"/>
</dbReference>
<dbReference type="InterPro" id="IPR035940">
    <property type="entry name" value="CAP_sf"/>
</dbReference>
<dbReference type="Gene3D" id="1.20.1250.20">
    <property type="entry name" value="MFS general substrate transporter like domains"/>
    <property type="match status" value="2"/>
</dbReference>
<comment type="similarity">
    <text evidence="2">Belongs to the unc-93 family.</text>
</comment>
<dbReference type="InterPro" id="IPR002486">
    <property type="entry name" value="Col_cuticle_N"/>
</dbReference>
<feature type="compositionally biased region" description="Low complexity" evidence="7">
    <location>
        <begin position="818"/>
        <end position="830"/>
    </location>
</feature>
<feature type="transmembrane region" description="Helical" evidence="8">
    <location>
        <begin position="307"/>
        <end position="326"/>
    </location>
</feature>
<keyword evidence="5 8" id="KW-1133">Transmembrane helix</keyword>
<feature type="region of interest" description="Disordered" evidence="7">
    <location>
        <begin position="661"/>
        <end position="841"/>
    </location>
</feature>
<feature type="compositionally biased region" description="Polar residues" evidence="7">
    <location>
        <begin position="805"/>
        <end position="814"/>
    </location>
</feature>
<dbReference type="PANTHER" id="PTHR23294:SF18">
    <property type="entry name" value="UNC93-LIKE PROTEIN MFSD11"/>
    <property type="match status" value="1"/>
</dbReference>
<dbReference type="InterPro" id="IPR008160">
    <property type="entry name" value="Collagen"/>
</dbReference>
<feature type="transmembrane region" description="Helical" evidence="8">
    <location>
        <begin position="346"/>
        <end position="362"/>
    </location>
</feature>
<dbReference type="SUPFAM" id="SSF103473">
    <property type="entry name" value="MFS general substrate transporter"/>
    <property type="match status" value="1"/>
</dbReference>
<reference evidence="9" key="2">
    <citation type="submission" date="2022-06" db="UniProtKB">
        <authorList>
            <consortium name="EnsemblMetazoa"/>
        </authorList>
    </citation>
    <scope>IDENTIFICATION</scope>
    <source>
        <strain evidence="9">PS312</strain>
    </source>
</reference>
<dbReference type="GO" id="GO:0016020">
    <property type="term" value="C:membrane"/>
    <property type="evidence" value="ECO:0007669"/>
    <property type="project" value="UniProtKB-SubCell"/>
</dbReference>
<feature type="transmembrane region" description="Helical" evidence="8">
    <location>
        <begin position="582"/>
        <end position="604"/>
    </location>
</feature>
<dbReference type="SMART" id="SM00198">
    <property type="entry name" value="SCP"/>
    <property type="match status" value="1"/>
</dbReference>
<dbReference type="EnsemblMetazoa" id="PPA04214.1">
    <property type="protein sequence ID" value="PPA04214.1"/>
    <property type="gene ID" value="WBGene00093768"/>
</dbReference>
<evidence type="ECO:0000256" key="6">
    <source>
        <dbReference type="ARBA" id="ARBA00023136"/>
    </source>
</evidence>
<dbReference type="GO" id="GO:0042302">
    <property type="term" value="F:structural constituent of cuticle"/>
    <property type="evidence" value="ECO:0007669"/>
    <property type="project" value="InterPro"/>
</dbReference>
<organism evidence="9 10">
    <name type="scientific">Pristionchus pacificus</name>
    <name type="common">Parasitic nematode worm</name>
    <dbReference type="NCBI Taxonomy" id="54126"/>
    <lineage>
        <taxon>Eukaryota</taxon>
        <taxon>Metazoa</taxon>
        <taxon>Ecdysozoa</taxon>
        <taxon>Nematoda</taxon>
        <taxon>Chromadorea</taxon>
        <taxon>Rhabditida</taxon>
        <taxon>Rhabditina</taxon>
        <taxon>Diplogasteromorpha</taxon>
        <taxon>Diplogasteroidea</taxon>
        <taxon>Neodiplogasteridae</taxon>
        <taxon>Pristionchus</taxon>
    </lineage>
</organism>
<accession>A0A2A6BE41</accession>
<dbReference type="InterPro" id="IPR036259">
    <property type="entry name" value="MFS_trans_sf"/>
</dbReference>
<comment type="subcellular location">
    <subcellularLocation>
        <location evidence="1">Membrane</location>
        <topology evidence="1">Multi-pass membrane protein</topology>
    </subcellularLocation>
</comment>
<keyword evidence="3 8" id="KW-0812">Transmembrane</keyword>
<proteinExistence type="inferred from homology"/>
<dbReference type="AlphaFoldDB" id="A0A2A6BE41"/>
<protein>
    <submittedName>
        <fullName evidence="9">Collagen</fullName>
    </submittedName>
</protein>
<keyword evidence="10" id="KW-1185">Reference proteome</keyword>
<evidence type="ECO:0000256" key="3">
    <source>
        <dbReference type="ARBA" id="ARBA00022692"/>
    </source>
</evidence>
<dbReference type="Pfam" id="PF01484">
    <property type="entry name" value="Col_cuticle_N"/>
    <property type="match status" value="1"/>
</dbReference>
<dbReference type="PANTHER" id="PTHR23294">
    <property type="entry name" value="ET TRANSLATION PRODUCT-RELATED"/>
    <property type="match status" value="1"/>
</dbReference>
<feature type="transmembrane region" description="Helical" evidence="8">
    <location>
        <begin position="183"/>
        <end position="201"/>
    </location>
</feature>
<feature type="transmembrane region" description="Helical" evidence="8">
    <location>
        <begin position="270"/>
        <end position="295"/>
    </location>
</feature>
<dbReference type="Pfam" id="PF05978">
    <property type="entry name" value="UNC-93"/>
    <property type="match status" value="1"/>
</dbReference>
<name>A0A2A6BE41_PRIPA</name>
<feature type="transmembrane region" description="Helical" evidence="8">
    <location>
        <begin position="406"/>
        <end position="426"/>
    </location>
</feature>
<evidence type="ECO:0000313" key="9">
    <source>
        <dbReference type="EnsemblMetazoa" id="PPA04214.1"/>
    </source>
</evidence>
<evidence type="ECO:0000256" key="5">
    <source>
        <dbReference type="ARBA" id="ARBA00022989"/>
    </source>
</evidence>
<keyword evidence="6 8" id="KW-0472">Membrane</keyword>